<dbReference type="Pfam" id="PF04879">
    <property type="entry name" value="Molybdop_Fe4S4"/>
    <property type="match status" value="1"/>
</dbReference>
<dbReference type="GO" id="GO:0016491">
    <property type="term" value="F:oxidoreductase activity"/>
    <property type="evidence" value="ECO:0007669"/>
    <property type="project" value="UniProtKB-KW"/>
</dbReference>
<dbReference type="SUPFAM" id="SSF50692">
    <property type="entry name" value="ADC-like"/>
    <property type="match status" value="1"/>
</dbReference>
<dbReference type="Pfam" id="PF04324">
    <property type="entry name" value="Fer2_BFD"/>
    <property type="match status" value="1"/>
</dbReference>
<name>A0AAU7NX08_9GAMM</name>
<evidence type="ECO:0000256" key="3">
    <source>
        <dbReference type="ARBA" id="ARBA00008747"/>
    </source>
</evidence>
<dbReference type="InterPro" id="IPR006963">
    <property type="entry name" value="Mopterin_OxRdtase_4Fe-4S_dom"/>
</dbReference>
<dbReference type="InterPro" id="IPR006657">
    <property type="entry name" value="MoPterin_dinucl-bd_dom"/>
</dbReference>
<dbReference type="Gene3D" id="3.40.50.740">
    <property type="match status" value="1"/>
</dbReference>
<evidence type="ECO:0000256" key="8">
    <source>
        <dbReference type="ARBA" id="ARBA00023004"/>
    </source>
</evidence>
<evidence type="ECO:0000313" key="12">
    <source>
        <dbReference type="EMBL" id="XBS21504.1"/>
    </source>
</evidence>
<reference evidence="12 13" key="1">
    <citation type="journal article" date="2024" name="Microbiology">
        <title>Methylomarinum rosea sp. nov., a novel halophilic methanotrophic bacterium from the hypersaline Lake Elton.</title>
        <authorList>
            <person name="Suleimanov R.Z."/>
            <person name="Oshkin I.Y."/>
            <person name="Danilova O.V."/>
            <person name="Suzina N.E."/>
            <person name="Dedysh S.N."/>
        </authorList>
    </citation>
    <scope>NUCLEOTIDE SEQUENCE [LARGE SCALE GENOMIC DNA]</scope>
    <source>
        <strain evidence="12 13">Ch1-1</strain>
    </source>
</reference>
<evidence type="ECO:0000256" key="9">
    <source>
        <dbReference type="ARBA" id="ARBA00023014"/>
    </source>
</evidence>
<dbReference type="AlphaFoldDB" id="A0AAU7NX08"/>
<comment type="cofactor">
    <cofactor evidence="2">
        <name>[4Fe-4S] cluster</name>
        <dbReference type="ChEBI" id="CHEBI:49883"/>
    </cofactor>
</comment>
<evidence type="ECO:0000256" key="6">
    <source>
        <dbReference type="ARBA" id="ARBA00022723"/>
    </source>
</evidence>
<dbReference type="InterPro" id="IPR027467">
    <property type="entry name" value="MopterinOxRdtase_cofactor_BS"/>
</dbReference>
<keyword evidence="13" id="KW-1185">Reference proteome</keyword>
<comment type="cofactor">
    <cofactor evidence="1">
        <name>Mo-bis(molybdopterin guanine dinucleotide)</name>
        <dbReference type="ChEBI" id="CHEBI:60539"/>
    </cofactor>
</comment>
<dbReference type="Gene3D" id="2.40.40.20">
    <property type="match status" value="1"/>
</dbReference>
<dbReference type="GO" id="GO:0016020">
    <property type="term" value="C:membrane"/>
    <property type="evidence" value="ECO:0007669"/>
    <property type="project" value="TreeGrafter"/>
</dbReference>
<dbReference type="InterPro" id="IPR009010">
    <property type="entry name" value="Asp_de-COase-like_dom_sf"/>
</dbReference>
<gene>
    <name evidence="12" type="ORF">Q9L42_005100</name>
</gene>
<dbReference type="SMART" id="SM00926">
    <property type="entry name" value="Molybdop_Fe4S4"/>
    <property type="match status" value="1"/>
</dbReference>
<sequence>MSEHIIKTTCPYCGVGCGVEAVIEDAKAHKIKIQGDKQHPANYGRLCSKGSALADTVSREGRLLYPEIKGRRCGWEQALTHVASGFNDIIAKHGRNAVAFYVSGQLLTEDYYVANKLMKGFIGSANIDTNSRLCMSSAVVGYKRAFGSDTVPGNYQDLELADLLVLVGSNLAWCHPVAFQRIRKAKENNPKLKIVVIDPRDTDSCDLADLHLPLRPGSDVSLFNGLLCYLAENNKLDMDFIEQHTDGFSDTLLSAQSEAGNVRHVAEHCDLPEPDLRQFYSWFAQCDKTVSLYSQGVNQSSAGSDKCNAIINCHLATGRIGKPGAAPFSLTGQPNAMGGREVGGLANTLAAHMELDNPEHVRRLRRFWNSEQVADQPGLKAVELFDAVASGNVKAIWIMATNPVVSLPNADFVKQALQRCDLVVVSDCIASTDTTAWADVKLPAAGWSEKDGTVTNCERRISRQRALFPSSGEARPDWRIICEVAKHMGFDEGFNFNSAAEIFQEHAALSAFENDESHGIRDFNLAGLCGLSERDYARLQPVQWPVTDRSGHGVARLFSDGRFFTPNARANFIPVNWRAPVNAPTAAYPFILNTGRIRDQWHTMTRTGLSARLSSHKPEPFVEIHPKDADRADVVDGGLALLESRWGSMLGRVHVTSKQKMGCLFAPMHWTEQLSRCGRVGATVNPVVDPYSGQPESKHTPVRVSPYIVRHYLFVISRQALTLPRFDYCVKVRGERYWLYHLATKTAHDDIAAWARTLLPANTPGRDPEWIEYRDTSAGVYRAAQLGDEQLQSCVFVSSHWQLPDSGWLQSLFSQGRLSQAERLSLLSAKPPKGQADVGRTVCACFNIGEQTLIDTIEKKKLTDVDAIGRCLGAGTGCGSCLPELKALLG</sequence>
<keyword evidence="7" id="KW-0560">Oxidoreductase</keyword>
<dbReference type="GO" id="GO:0045333">
    <property type="term" value="P:cellular respiration"/>
    <property type="evidence" value="ECO:0007669"/>
    <property type="project" value="UniProtKB-ARBA"/>
</dbReference>
<evidence type="ECO:0000256" key="7">
    <source>
        <dbReference type="ARBA" id="ARBA00023002"/>
    </source>
</evidence>
<dbReference type="Proteomes" id="UP001225378">
    <property type="component" value="Chromosome"/>
</dbReference>
<evidence type="ECO:0000256" key="5">
    <source>
        <dbReference type="ARBA" id="ARBA00022505"/>
    </source>
</evidence>
<accession>A0AAU7NX08</accession>
<dbReference type="InterPro" id="IPR041957">
    <property type="entry name" value="CT_Nitrate-R-NapA-like"/>
</dbReference>
<dbReference type="PROSITE" id="PS00551">
    <property type="entry name" value="MOLYBDOPTERIN_PROK_1"/>
    <property type="match status" value="1"/>
</dbReference>
<comment type="similarity">
    <text evidence="3">Belongs to the prokaryotic molybdopterin-containing oxidoreductase family. NasA/NapA/NarB subfamily.</text>
</comment>
<dbReference type="PANTHER" id="PTHR43105:SF9">
    <property type="entry name" value="NADPH-FE(3+) OXIDOREDUCTASE SUBUNIT ALPHA"/>
    <property type="match status" value="1"/>
</dbReference>
<protein>
    <submittedName>
        <fullName evidence="12">Molybdopterin-dependent oxidoreductase</fullName>
    </submittedName>
</protein>
<evidence type="ECO:0000256" key="10">
    <source>
        <dbReference type="ARBA" id="ARBA00023063"/>
    </source>
</evidence>
<dbReference type="SUPFAM" id="SSF53706">
    <property type="entry name" value="Formate dehydrogenase/DMSO reductase, domains 1-3"/>
    <property type="match status" value="1"/>
</dbReference>
<dbReference type="Gene3D" id="1.10.10.1100">
    <property type="entry name" value="BFD-like [2Fe-2S]-binding domain"/>
    <property type="match status" value="1"/>
</dbReference>
<keyword evidence="9" id="KW-0411">Iron-sulfur</keyword>
<dbReference type="RefSeq" id="WP_349432158.1">
    <property type="nucleotide sequence ID" value="NZ_CP157743.1"/>
</dbReference>
<proteinExistence type="inferred from homology"/>
<keyword evidence="6" id="KW-0479">Metal-binding</keyword>
<dbReference type="Gene3D" id="3.40.228.10">
    <property type="entry name" value="Dimethylsulfoxide Reductase, domain 2"/>
    <property type="match status" value="1"/>
</dbReference>
<evidence type="ECO:0000256" key="4">
    <source>
        <dbReference type="ARBA" id="ARBA00022485"/>
    </source>
</evidence>
<dbReference type="InterPro" id="IPR041854">
    <property type="entry name" value="BFD-like_2Fe2S-bd_dom_sf"/>
</dbReference>
<dbReference type="CDD" id="cd02754">
    <property type="entry name" value="MopB_Nitrate-R-NapA-like"/>
    <property type="match status" value="1"/>
</dbReference>
<dbReference type="GO" id="GO:1990204">
    <property type="term" value="C:oxidoreductase complex"/>
    <property type="evidence" value="ECO:0007669"/>
    <property type="project" value="UniProtKB-ARBA"/>
</dbReference>
<feature type="domain" description="4Fe-4S Mo/W bis-MGD-type" evidence="11">
    <location>
        <begin position="3"/>
        <end position="61"/>
    </location>
</feature>
<evidence type="ECO:0000313" key="13">
    <source>
        <dbReference type="Proteomes" id="UP001225378"/>
    </source>
</evidence>
<dbReference type="GO" id="GO:0046872">
    <property type="term" value="F:metal ion binding"/>
    <property type="evidence" value="ECO:0007669"/>
    <property type="project" value="UniProtKB-KW"/>
</dbReference>
<dbReference type="PROSITE" id="PS51669">
    <property type="entry name" value="4FE4S_MOW_BIS_MGD"/>
    <property type="match status" value="1"/>
</dbReference>
<evidence type="ECO:0000256" key="1">
    <source>
        <dbReference type="ARBA" id="ARBA00001942"/>
    </source>
</evidence>
<keyword evidence="4" id="KW-0004">4Fe-4S</keyword>
<keyword evidence="5" id="KW-0500">Molybdenum</keyword>
<keyword evidence="10" id="KW-0534">Nitrate assimilation</keyword>
<dbReference type="CDD" id="cd02791">
    <property type="entry name" value="MopB_CT_Nitrate-R-NapA-like"/>
    <property type="match status" value="1"/>
</dbReference>
<evidence type="ECO:0000259" key="11">
    <source>
        <dbReference type="PROSITE" id="PS51669"/>
    </source>
</evidence>
<organism evidence="12 13">
    <name type="scientific">Methylomarinum roseum</name>
    <dbReference type="NCBI Taxonomy" id="3067653"/>
    <lineage>
        <taxon>Bacteria</taxon>
        <taxon>Pseudomonadati</taxon>
        <taxon>Pseudomonadota</taxon>
        <taxon>Gammaproteobacteria</taxon>
        <taxon>Methylococcales</taxon>
        <taxon>Methylococcaceae</taxon>
        <taxon>Methylomarinum</taxon>
    </lineage>
</organism>
<dbReference type="Pfam" id="PF01568">
    <property type="entry name" value="Molydop_binding"/>
    <property type="match status" value="1"/>
</dbReference>
<dbReference type="KEGG" id="mech:Q9L42_005100"/>
<keyword evidence="8" id="KW-0408">Iron</keyword>
<evidence type="ECO:0000256" key="2">
    <source>
        <dbReference type="ARBA" id="ARBA00001966"/>
    </source>
</evidence>
<dbReference type="GO" id="GO:0043546">
    <property type="term" value="F:molybdopterin cofactor binding"/>
    <property type="evidence" value="ECO:0007669"/>
    <property type="project" value="InterPro"/>
</dbReference>
<dbReference type="Gene3D" id="2.20.25.90">
    <property type="entry name" value="ADC-like domains"/>
    <property type="match status" value="1"/>
</dbReference>
<dbReference type="GO" id="GO:0042128">
    <property type="term" value="P:nitrate assimilation"/>
    <property type="evidence" value="ECO:0007669"/>
    <property type="project" value="UniProtKB-KW"/>
</dbReference>
<dbReference type="GO" id="GO:0051539">
    <property type="term" value="F:4 iron, 4 sulfur cluster binding"/>
    <property type="evidence" value="ECO:0007669"/>
    <property type="project" value="UniProtKB-KW"/>
</dbReference>
<dbReference type="InterPro" id="IPR050123">
    <property type="entry name" value="Prok_molybdopt-oxidoreductase"/>
</dbReference>
<dbReference type="Pfam" id="PF00384">
    <property type="entry name" value="Molybdopterin"/>
    <property type="match status" value="1"/>
</dbReference>
<dbReference type="PANTHER" id="PTHR43105">
    <property type="entry name" value="RESPIRATORY NITRATE REDUCTASE"/>
    <property type="match status" value="1"/>
</dbReference>
<dbReference type="InterPro" id="IPR007419">
    <property type="entry name" value="BFD-like_2Fe2S-bd_dom"/>
</dbReference>
<dbReference type="EMBL" id="CP157743">
    <property type="protein sequence ID" value="XBS21504.1"/>
    <property type="molecule type" value="Genomic_DNA"/>
</dbReference>
<dbReference type="InterPro" id="IPR006656">
    <property type="entry name" value="Mopterin_OxRdtase"/>
</dbReference>